<dbReference type="GO" id="GO:0003964">
    <property type="term" value="F:RNA-directed DNA polymerase activity"/>
    <property type="evidence" value="ECO:0007669"/>
    <property type="project" value="UniProtKB-KW"/>
</dbReference>
<dbReference type="Gene3D" id="3.10.10.10">
    <property type="entry name" value="HIV Type 1 Reverse Transcriptase, subunit A, domain 1"/>
    <property type="match status" value="1"/>
</dbReference>
<gene>
    <name evidence="2" type="ORF">EZS28_023044</name>
</gene>
<organism evidence="2 3">
    <name type="scientific">Streblomastix strix</name>
    <dbReference type="NCBI Taxonomy" id="222440"/>
    <lineage>
        <taxon>Eukaryota</taxon>
        <taxon>Metamonada</taxon>
        <taxon>Preaxostyla</taxon>
        <taxon>Oxymonadida</taxon>
        <taxon>Streblomastigidae</taxon>
        <taxon>Streblomastix</taxon>
    </lineage>
</organism>
<evidence type="ECO:0000313" key="2">
    <source>
        <dbReference type="EMBL" id="KAA6381430.1"/>
    </source>
</evidence>
<dbReference type="Proteomes" id="UP000324800">
    <property type="component" value="Unassembled WGS sequence"/>
</dbReference>
<dbReference type="InterPro" id="IPR052055">
    <property type="entry name" value="Hepadnavirus_pol/RT"/>
</dbReference>
<keyword evidence="2" id="KW-0808">Transferase</keyword>
<dbReference type="GO" id="GO:0003676">
    <property type="term" value="F:nucleic acid binding"/>
    <property type="evidence" value="ECO:0007669"/>
    <property type="project" value="InterPro"/>
</dbReference>
<dbReference type="PANTHER" id="PTHR33050:SF7">
    <property type="entry name" value="RIBONUCLEASE H"/>
    <property type="match status" value="1"/>
</dbReference>
<dbReference type="InterPro" id="IPR036397">
    <property type="entry name" value="RNaseH_sf"/>
</dbReference>
<evidence type="ECO:0000259" key="1">
    <source>
        <dbReference type="Pfam" id="PF00078"/>
    </source>
</evidence>
<protein>
    <submittedName>
        <fullName evidence="2">Putative reverse transcriptase</fullName>
    </submittedName>
</protein>
<dbReference type="EMBL" id="SNRW01007328">
    <property type="protein sequence ID" value="KAA6381430.1"/>
    <property type="molecule type" value="Genomic_DNA"/>
</dbReference>
<dbReference type="SUPFAM" id="SSF56672">
    <property type="entry name" value="DNA/RNA polymerases"/>
    <property type="match status" value="1"/>
</dbReference>
<dbReference type="PANTHER" id="PTHR33050">
    <property type="entry name" value="REVERSE TRANSCRIPTASE DOMAIN-CONTAINING PROTEIN"/>
    <property type="match status" value="1"/>
</dbReference>
<dbReference type="Pfam" id="PF00078">
    <property type="entry name" value="RVT_1"/>
    <property type="match status" value="1"/>
</dbReference>
<evidence type="ECO:0000313" key="3">
    <source>
        <dbReference type="Proteomes" id="UP000324800"/>
    </source>
</evidence>
<dbReference type="InterPro" id="IPR043128">
    <property type="entry name" value="Rev_trsase/Diguanyl_cyclase"/>
</dbReference>
<dbReference type="CDD" id="cd09275">
    <property type="entry name" value="RNase_HI_RT_DIRS1"/>
    <property type="match status" value="1"/>
</dbReference>
<proteinExistence type="predicted"/>
<feature type="domain" description="Reverse transcriptase" evidence="1">
    <location>
        <begin position="494"/>
        <end position="583"/>
    </location>
</feature>
<dbReference type="InterPro" id="IPR000477">
    <property type="entry name" value="RT_dom"/>
</dbReference>
<keyword evidence="2" id="KW-0548">Nucleotidyltransferase</keyword>
<dbReference type="Gene3D" id="3.30.420.10">
    <property type="entry name" value="Ribonuclease H-like superfamily/Ribonuclease H"/>
    <property type="match status" value="1"/>
</dbReference>
<dbReference type="Gene3D" id="3.30.70.270">
    <property type="match status" value="1"/>
</dbReference>
<keyword evidence="2" id="KW-0695">RNA-directed DNA polymerase</keyword>
<accession>A0A5J4VFT8</accession>
<dbReference type="InterPro" id="IPR043502">
    <property type="entry name" value="DNA/RNA_pol_sf"/>
</dbReference>
<dbReference type="AlphaFoldDB" id="A0A5J4VFT8"/>
<comment type="caution">
    <text evidence="2">The sequence shown here is derived from an EMBL/GenBank/DDBJ whole genome shotgun (WGS) entry which is preliminary data.</text>
</comment>
<sequence>MHKQCVKVNWKAYNKEQHKKKLFLIHQESALQKEIKFRTRFLGGPALGSRDLVQGGAIIREAEGEIMQTSITGSIEVKGKKSKEEDFRIEDKRELTIITDFNRRRSEWGSQMITKVPEQPNEQFKCDRYNELNAAISNSASKTEHQSNQCRTSSQQQIILSSTSLNSNSRYSPPLKQQNQLQLISQPSLTQFNDQSFSTSTVKCQDYQVCQSSQYDIKQLNRLRIKKKYQRARFDKNRNFHFTNIFCKSNQVERGSQAILQWPDKLDERHERRAWPAISKTELMKQQIHQDQFLTRVYANIHNQLEVVGVIDLKLDQQTNTNKDLLPQNQTKDQTLIHQDSSQNWGQNNNLIVQNILNNYQETGSQISPQCHNNNKQRNIHQVQSQIQIDNNLTQILILPSSVDNSPVGARLLNYLREWDSINKGDLIRTGICTQWISQGSPRYLQENKQIFPFRGSLKQKEAMIRLIQSELEEQIIEEVSQESLNRKNPIFCIPKKEDHKWRKIMHYSILNKELKGEHFLMEDVTTLRELIKEKDWAIKIDLQSAFHHIPVNENLKRYLGFQFQERFYQYRAMCFGIKHAPFNLLQNITSDHSINQGQTSFAMRRLLRRPNISQQESSRTKSISFLNCTNSPTIRFQDISREIKFNPNTEIRIPRLGIQHQFKHVKNDIGQKIENDIDNKQMDKHHIEAEIGQNKMVSHCDRQVELSQTTNIEGRSTYETVEQMQVQNLNTKRLEFKDQNAILRTDASKDQWGGTLTILKTGTTEMLNGPWNSNWKLNSSNQREIAAILLGVRRIKENYSNLNLQALRIESDNAAAVYNINRGAAAIALTKMIDHVLEEIEELQMQISARHISGKQNQIANHLFQLAEAGDYSIKDEYLQEALFQMRIKPTIDVFANRCNRKMRRFCSLKEDCWSVKYDGLTIPWASELAYLYPPIALIQRCLNKIMEEKTRVVMLTPFWPAQPWWPDLKRMTIKSMILGESQDLLTLGGRLKRRKRHLPPGSLIISLLEAGWHCIWRRYRQRIGEFAQYWSAIGRQWKDLSQIADPQITLVNYINELEQNGATPACIVLSCIAITVLFKAVGFFGSSINGQILKQTMKKFNAQVKKELKEEPIRNMDLLLSYIKEKYKAIKVLKEQEFFGCTISLIMIFSTLRLAEIHRASCEFNKDKSCSLKTGTEKGPGHKVTITFRRLDDKEI</sequence>
<reference evidence="2 3" key="1">
    <citation type="submission" date="2019-03" db="EMBL/GenBank/DDBJ databases">
        <title>Single cell metagenomics reveals metabolic interactions within the superorganism composed of flagellate Streblomastix strix and complex community of Bacteroidetes bacteria on its surface.</title>
        <authorList>
            <person name="Treitli S.C."/>
            <person name="Kolisko M."/>
            <person name="Husnik F."/>
            <person name="Keeling P."/>
            <person name="Hampl V."/>
        </authorList>
    </citation>
    <scope>NUCLEOTIDE SEQUENCE [LARGE SCALE GENOMIC DNA]</scope>
    <source>
        <strain evidence="2">ST1C</strain>
    </source>
</reference>
<name>A0A5J4VFT8_9EUKA</name>
<dbReference type="OrthoDB" id="2897838at2759"/>